<evidence type="ECO:0008006" key="3">
    <source>
        <dbReference type="Google" id="ProtNLM"/>
    </source>
</evidence>
<accession>A0A2U8WLV1</accession>
<dbReference type="Proteomes" id="UP000245444">
    <property type="component" value="Chromosome"/>
</dbReference>
<evidence type="ECO:0000313" key="1">
    <source>
        <dbReference type="EMBL" id="AWN47109.1"/>
    </source>
</evidence>
<dbReference type="OrthoDB" id="8449487at2"/>
<organism evidence="1 2">
    <name type="scientific">Methylobacterium terrae</name>
    <dbReference type="NCBI Taxonomy" id="2202827"/>
    <lineage>
        <taxon>Bacteria</taxon>
        <taxon>Pseudomonadati</taxon>
        <taxon>Pseudomonadota</taxon>
        <taxon>Alphaproteobacteria</taxon>
        <taxon>Hyphomicrobiales</taxon>
        <taxon>Methylobacteriaceae</taxon>
        <taxon>Methylobacterium</taxon>
    </lineage>
</organism>
<dbReference type="InterPro" id="IPR036514">
    <property type="entry name" value="SGNH_hydro_sf"/>
</dbReference>
<proteinExistence type="predicted"/>
<dbReference type="KEGG" id="mtea:DK419_12955"/>
<sequence length="183" mass="20090">MRNPNSQTHALEIFSSHLMPARPDAIPVLQLGEVDCGFVIWWRADKLGEGVEAQLYASINAHLGYVDQLIASGYSQVVLTGAVPPTIQDGQDWGEIANMRREVTTSIAERTELTHRYNALLKNGAQNRNCPFVDITPALLDPATGVLADHYRSDDPNDHHLHSARAGKLWAEALNRIEASAAT</sequence>
<dbReference type="GO" id="GO:0016788">
    <property type="term" value="F:hydrolase activity, acting on ester bonds"/>
    <property type="evidence" value="ECO:0007669"/>
    <property type="project" value="UniProtKB-ARBA"/>
</dbReference>
<protein>
    <recommendedName>
        <fullName evidence="3">SGNH hydrolase-type esterase domain-containing protein</fullName>
    </recommendedName>
</protein>
<name>A0A2U8WLV1_9HYPH</name>
<dbReference type="EMBL" id="CP029553">
    <property type="protein sequence ID" value="AWN47109.1"/>
    <property type="molecule type" value="Genomic_DNA"/>
</dbReference>
<dbReference type="AlphaFoldDB" id="A0A2U8WLV1"/>
<dbReference type="SUPFAM" id="SSF52266">
    <property type="entry name" value="SGNH hydrolase"/>
    <property type="match status" value="1"/>
</dbReference>
<reference evidence="1 2" key="1">
    <citation type="submission" date="2018-05" db="EMBL/GenBank/DDBJ databases">
        <title>Complete Genome Sequence of Methylobacterium sp. 17Sr1-28.</title>
        <authorList>
            <person name="Srinivasan S."/>
        </authorList>
    </citation>
    <scope>NUCLEOTIDE SEQUENCE [LARGE SCALE GENOMIC DNA]</scope>
    <source>
        <strain evidence="1 2">17Sr1-28</strain>
    </source>
</reference>
<gene>
    <name evidence="1" type="ORF">DK419_12955</name>
</gene>
<keyword evidence="2" id="KW-1185">Reference proteome</keyword>
<evidence type="ECO:0000313" key="2">
    <source>
        <dbReference type="Proteomes" id="UP000245444"/>
    </source>
</evidence>
<dbReference type="Gene3D" id="3.40.50.1110">
    <property type="entry name" value="SGNH hydrolase"/>
    <property type="match status" value="1"/>
</dbReference>